<evidence type="ECO:0008006" key="3">
    <source>
        <dbReference type="Google" id="ProtNLM"/>
    </source>
</evidence>
<dbReference type="Gene3D" id="3.40.50.720">
    <property type="entry name" value="NAD(P)-binding Rossmann-like Domain"/>
    <property type="match status" value="1"/>
</dbReference>
<dbReference type="RefSeq" id="WP_254571959.1">
    <property type="nucleotide sequence ID" value="NZ_CP098502.1"/>
</dbReference>
<dbReference type="Proteomes" id="UP001056035">
    <property type="component" value="Chromosome"/>
</dbReference>
<organism evidence="1 2">
    <name type="scientific">Paraconexibacter antarcticus</name>
    <dbReference type="NCBI Taxonomy" id="2949664"/>
    <lineage>
        <taxon>Bacteria</taxon>
        <taxon>Bacillati</taxon>
        <taxon>Actinomycetota</taxon>
        <taxon>Thermoleophilia</taxon>
        <taxon>Solirubrobacterales</taxon>
        <taxon>Paraconexibacteraceae</taxon>
        <taxon>Paraconexibacter</taxon>
    </lineage>
</organism>
<protein>
    <recommendedName>
        <fullName evidence="3">Saccharopine dehydrogenase NADP binding domain-containing protein</fullName>
    </recommendedName>
</protein>
<name>A0ABY5DTC7_9ACTN</name>
<evidence type="ECO:0000313" key="1">
    <source>
        <dbReference type="EMBL" id="UTI65273.1"/>
    </source>
</evidence>
<proteinExistence type="predicted"/>
<dbReference type="EMBL" id="CP098502">
    <property type="protein sequence ID" value="UTI65273.1"/>
    <property type="molecule type" value="Genomic_DNA"/>
</dbReference>
<gene>
    <name evidence="1" type="ORF">NBH00_03445</name>
</gene>
<accession>A0ABY5DTC7</accession>
<evidence type="ECO:0000313" key="2">
    <source>
        <dbReference type="Proteomes" id="UP001056035"/>
    </source>
</evidence>
<keyword evidence="2" id="KW-1185">Reference proteome</keyword>
<reference evidence="1 2" key="1">
    <citation type="submission" date="2022-06" db="EMBL/GenBank/DDBJ databases">
        <title>Paraconexibacter antarcticus.</title>
        <authorList>
            <person name="Kim C.S."/>
        </authorList>
    </citation>
    <scope>NUCLEOTIDE SEQUENCE [LARGE SCALE GENOMIC DNA]</scope>
    <source>
        <strain evidence="1 2">02-257</strain>
    </source>
</reference>
<sequence length="121" mass="12947">MRRGEHGGDRRARRAERVDVILNACDPRLNPPIFAAAREAGVTYLDMAMTLSERHPDEPYAKPGVTLGDAQFAASGAWEAAGLLGPEAFPAQPFLDLLAEYGAPHGVDEQDPANPGVRRAG</sequence>